<sequence length="351" mass="37665">MLFVSAGAVIQENIRKSAMQHLFLFDTSVDKQNVRTPVGLLNVCHEARSCTHTMTGNTLDATAIGGIKNNKFYLSHTGRIGQFSPVSSNNGWFFRLTNGISDGQTVENYAARFVTVASPATKAAFDVATGNMLGTQSGYGGVTSFDSMSRTYLLPTSRLSLFGGKSVKLRPKSTMGGRTGTSTDYFDYTQSITPGFISLGSGVSRFWTMPGVSFPVGAGYYENSTPTALGALRTEYGGLYMINPQYNYTRTWFANATWYTSYGSGQNWRNGTPNEVCVELPYIDVTQADDPDAALSFGAIAVATEQSSELMVMDIGSDLTLTTGTSVGTQPAFTCSSAVLAALVTTKSYTI</sequence>
<protein>
    <submittedName>
        <fullName evidence="1">Uncharacterized protein</fullName>
    </submittedName>
</protein>
<evidence type="ECO:0000313" key="2">
    <source>
        <dbReference type="Proteomes" id="UP000827609"/>
    </source>
</evidence>
<dbReference type="Proteomes" id="UP000827609">
    <property type="component" value="Segment"/>
</dbReference>
<gene>
    <name evidence="1" type="ORF">pEaSNUABM7_00100</name>
</gene>
<accession>A0AAE8BP32</accession>
<proteinExistence type="predicted"/>
<reference evidence="1" key="1">
    <citation type="submission" date="2021-06" db="EMBL/GenBank/DDBJ databases">
        <title>Complete genome sequence of Erwinia phage pEa_SNUABM_7.</title>
        <authorList>
            <person name="Kim S.G."/>
            <person name="Park S.C."/>
        </authorList>
    </citation>
    <scope>NUCLEOTIDE SEQUENCE</scope>
</reference>
<keyword evidence="2" id="KW-1185">Reference proteome</keyword>
<dbReference type="EMBL" id="MZ475896">
    <property type="protein sequence ID" value="QYW04768.1"/>
    <property type="molecule type" value="Genomic_DNA"/>
</dbReference>
<evidence type="ECO:0000313" key="1">
    <source>
        <dbReference type="EMBL" id="QYW04768.1"/>
    </source>
</evidence>
<organism evidence="1 2">
    <name type="scientific">Erwinia phage pEa_SNUABM_7</name>
    <dbReference type="NCBI Taxonomy" id="2866695"/>
    <lineage>
        <taxon>Viruses</taxon>
        <taxon>Duplodnaviria</taxon>
        <taxon>Heunggongvirae</taxon>
        <taxon>Uroviricota</taxon>
        <taxon>Caudoviricetes</taxon>
        <taxon>Snuvirus</taxon>
        <taxon>Snuvirus SNUABM7</taxon>
    </lineage>
</organism>
<name>A0AAE8BP32_9CAUD</name>